<feature type="modified residue" description="4-aspartylphosphate" evidence="1">
    <location>
        <position position="68"/>
    </location>
</feature>
<dbReference type="PANTHER" id="PTHR44520">
    <property type="entry name" value="RESPONSE REGULATOR RCP1-RELATED"/>
    <property type="match status" value="1"/>
</dbReference>
<dbReference type="AlphaFoldDB" id="A0A482TPS7"/>
<organism evidence="3 4">
    <name type="scientific">Halogeometricum borinquense</name>
    <dbReference type="NCBI Taxonomy" id="60847"/>
    <lineage>
        <taxon>Archaea</taxon>
        <taxon>Methanobacteriati</taxon>
        <taxon>Methanobacteriota</taxon>
        <taxon>Stenosarchaea group</taxon>
        <taxon>Halobacteria</taxon>
        <taxon>Halobacteriales</taxon>
        <taxon>Haloferacaceae</taxon>
        <taxon>Halogeometricum</taxon>
    </lineage>
</organism>
<dbReference type="PROSITE" id="PS50110">
    <property type="entry name" value="RESPONSE_REGULATORY"/>
    <property type="match status" value="1"/>
</dbReference>
<comment type="caution">
    <text evidence="3">The sequence shown here is derived from an EMBL/GenBank/DDBJ whole genome shotgun (WGS) entry which is preliminary data.</text>
</comment>
<dbReference type="CDD" id="cd17557">
    <property type="entry name" value="REC_Rcp-like"/>
    <property type="match status" value="1"/>
</dbReference>
<reference evidence="3 4" key="1">
    <citation type="submission" date="2018-12" db="EMBL/GenBank/DDBJ databases">
        <title>Genome analysis provides insights into bioremediation potentialities of Halogeometricum borinquense strain N11.</title>
        <authorList>
            <person name="Najjari A."/>
            <person name="Youssef N."/>
            <person name="Fhoula I."/>
            <person name="Ben Dhia O."/>
            <person name="Mahjoubi M."/>
            <person name="Ouzari H.I."/>
            <person name="Cherif A."/>
        </authorList>
    </citation>
    <scope>NUCLEOTIDE SEQUENCE [LARGE SCALE GENOMIC DNA]</scope>
    <source>
        <strain evidence="3 4">N11</strain>
    </source>
</reference>
<dbReference type="GO" id="GO:0000160">
    <property type="term" value="P:phosphorelay signal transduction system"/>
    <property type="evidence" value="ECO:0007669"/>
    <property type="project" value="InterPro"/>
</dbReference>
<dbReference type="RefSeq" id="WP_129785565.1">
    <property type="nucleotide sequence ID" value="NZ_RZHH01000002.1"/>
</dbReference>
<feature type="domain" description="Response regulatory" evidence="2">
    <location>
        <begin position="10"/>
        <end position="135"/>
    </location>
</feature>
<name>A0A482TPS7_9EURY</name>
<dbReference type="InterPro" id="IPR011006">
    <property type="entry name" value="CheY-like_superfamily"/>
</dbReference>
<dbReference type="Proteomes" id="UP000294028">
    <property type="component" value="Unassembled WGS sequence"/>
</dbReference>
<evidence type="ECO:0000256" key="1">
    <source>
        <dbReference type="PROSITE-ProRule" id="PRU00169"/>
    </source>
</evidence>
<dbReference type="EMBL" id="RZHH01000002">
    <property type="protein sequence ID" value="RYJ15241.1"/>
    <property type="molecule type" value="Genomic_DNA"/>
</dbReference>
<accession>A0A482TPS7</accession>
<keyword evidence="1" id="KW-0597">Phosphoprotein</keyword>
<dbReference type="Pfam" id="PF00072">
    <property type="entry name" value="Response_reg"/>
    <property type="match status" value="1"/>
</dbReference>
<dbReference type="InterPro" id="IPR001789">
    <property type="entry name" value="Sig_transdc_resp-reg_receiver"/>
</dbReference>
<evidence type="ECO:0000313" key="3">
    <source>
        <dbReference type="EMBL" id="RYJ15241.1"/>
    </source>
</evidence>
<dbReference type="PANTHER" id="PTHR44520:SF2">
    <property type="entry name" value="RESPONSE REGULATOR RCP1"/>
    <property type="match status" value="1"/>
</dbReference>
<sequence length="152" mass="17155">MTAKDNEPIEILLVEDNPGDVRLTEKGLQKGNVTNNLHVVPNGIEALEFLRQENEYADAPRPDLILLDLDMPKMGGKEVLREIKTDSDLKRLPVVVLSSSDAEEDIAKSYDLHANAYLTKPVDFEGFLDIAQSIEDFWFTSVKYPPTEVKRQ</sequence>
<gene>
    <name evidence="3" type="ORF">ELS19_15675</name>
</gene>
<protein>
    <submittedName>
        <fullName evidence="3">Response regulator</fullName>
    </submittedName>
</protein>
<evidence type="ECO:0000313" key="4">
    <source>
        <dbReference type="Proteomes" id="UP000294028"/>
    </source>
</evidence>
<proteinExistence type="predicted"/>
<evidence type="ECO:0000259" key="2">
    <source>
        <dbReference type="PROSITE" id="PS50110"/>
    </source>
</evidence>
<dbReference type="Gene3D" id="3.40.50.2300">
    <property type="match status" value="1"/>
</dbReference>
<dbReference type="InterPro" id="IPR052893">
    <property type="entry name" value="TCS_response_regulator"/>
</dbReference>
<dbReference type="SMART" id="SM00448">
    <property type="entry name" value="REC"/>
    <property type="match status" value="1"/>
</dbReference>
<dbReference type="SUPFAM" id="SSF52172">
    <property type="entry name" value="CheY-like"/>
    <property type="match status" value="1"/>
</dbReference>